<gene>
    <name evidence="1" type="ORF">CAMP_LOCUS4678</name>
</gene>
<evidence type="ECO:0000313" key="2">
    <source>
        <dbReference type="Proteomes" id="UP001152747"/>
    </source>
</evidence>
<name>A0A9P1IDC0_9PELO</name>
<dbReference type="EMBL" id="CANHGI010000002">
    <property type="protein sequence ID" value="CAI5442041.1"/>
    <property type="molecule type" value="Genomic_DNA"/>
</dbReference>
<keyword evidence="2" id="KW-1185">Reference proteome</keyword>
<sequence>MIEKNNKTLEIVKNQCVSMDVLRKMLEKQIKNNISLLKEGEVVVNSVNDQKTEFVEDFKSFLKNRREIKETADSELDAKINEFLKMYEELLKKWLDIDEKMKEGQEIASEHDQLMSEMEICEAKYDEFRVKLAKSLTRRVPPLFPSKAENPQIINKNQKIYKPLEIEITTCISRVKRDLTGLRTNWNTRQFVNLYTEKLIDQGCLVCEMLLDEFPQRGLGAYLDTLK</sequence>
<accession>A0A9P1IDC0</accession>
<proteinExistence type="predicted"/>
<dbReference type="Proteomes" id="UP001152747">
    <property type="component" value="Unassembled WGS sequence"/>
</dbReference>
<reference evidence="1" key="1">
    <citation type="submission" date="2022-11" db="EMBL/GenBank/DDBJ databases">
        <authorList>
            <person name="Kikuchi T."/>
        </authorList>
    </citation>
    <scope>NUCLEOTIDE SEQUENCE</scope>
    <source>
        <strain evidence="1">PS1010</strain>
    </source>
</reference>
<evidence type="ECO:0000313" key="1">
    <source>
        <dbReference type="EMBL" id="CAI5442041.1"/>
    </source>
</evidence>
<comment type="caution">
    <text evidence="1">The sequence shown here is derived from an EMBL/GenBank/DDBJ whole genome shotgun (WGS) entry which is preliminary data.</text>
</comment>
<dbReference type="AlphaFoldDB" id="A0A9P1IDC0"/>
<organism evidence="1 2">
    <name type="scientific">Caenorhabditis angaria</name>
    <dbReference type="NCBI Taxonomy" id="860376"/>
    <lineage>
        <taxon>Eukaryota</taxon>
        <taxon>Metazoa</taxon>
        <taxon>Ecdysozoa</taxon>
        <taxon>Nematoda</taxon>
        <taxon>Chromadorea</taxon>
        <taxon>Rhabditida</taxon>
        <taxon>Rhabditina</taxon>
        <taxon>Rhabditomorpha</taxon>
        <taxon>Rhabditoidea</taxon>
        <taxon>Rhabditidae</taxon>
        <taxon>Peloderinae</taxon>
        <taxon>Caenorhabditis</taxon>
    </lineage>
</organism>
<protein>
    <submittedName>
        <fullName evidence="1">Uncharacterized protein</fullName>
    </submittedName>
</protein>